<organism evidence="2 3">
    <name type="scientific">Ornithinimicrobium cryptoxanthini</name>
    <dbReference type="NCBI Taxonomy" id="2934161"/>
    <lineage>
        <taxon>Bacteria</taxon>
        <taxon>Bacillati</taxon>
        <taxon>Actinomycetota</taxon>
        <taxon>Actinomycetes</taxon>
        <taxon>Micrococcales</taxon>
        <taxon>Ornithinimicrobiaceae</taxon>
        <taxon>Ornithinimicrobium</taxon>
    </lineage>
</organism>
<dbReference type="RefSeq" id="WP_252621155.1">
    <property type="nucleotide sequence ID" value="NZ_CP099490.1"/>
</dbReference>
<keyword evidence="1" id="KW-0472">Membrane</keyword>
<accession>A0ABY4YIW9</accession>
<evidence type="ECO:0000313" key="2">
    <source>
        <dbReference type="EMBL" id="USQ76455.1"/>
    </source>
</evidence>
<sequence length="195" mass="19924">MTLTVPPQAAHTSPARRRGMAWAAVAVGVALLAVLSLWGQMSGTGRALVGSEVPHDGGSFVVTEAWTTVDPMMLMHPDDADNFAALGMQMGAMSAMLPDAIPGGSKRVAIELAMSAGGEEMTFPAGQTSLTADGVSYGPYLALLGDESLPPGTRINAVVIFEVPMDTGAAQFRLGPDSDQVHVDVGAGGGGGHQH</sequence>
<evidence type="ECO:0000313" key="3">
    <source>
        <dbReference type="Proteomes" id="UP001056535"/>
    </source>
</evidence>
<reference evidence="2" key="1">
    <citation type="submission" date="2022-06" db="EMBL/GenBank/DDBJ databases">
        <title>Ornithinimicrobium JY.X270.</title>
        <authorList>
            <person name="Huang Y."/>
        </authorList>
    </citation>
    <scope>NUCLEOTIDE SEQUENCE</scope>
    <source>
        <strain evidence="2">JY.X270</strain>
    </source>
</reference>
<evidence type="ECO:0008006" key="4">
    <source>
        <dbReference type="Google" id="ProtNLM"/>
    </source>
</evidence>
<protein>
    <recommendedName>
        <fullName evidence="4">Copper(I)-binding protein</fullName>
    </recommendedName>
</protein>
<keyword evidence="1" id="KW-0812">Transmembrane</keyword>
<name>A0ABY4YIW9_9MICO</name>
<feature type="transmembrane region" description="Helical" evidence="1">
    <location>
        <begin position="20"/>
        <end position="38"/>
    </location>
</feature>
<evidence type="ECO:0000256" key="1">
    <source>
        <dbReference type="SAM" id="Phobius"/>
    </source>
</evidence>
<dbReference type="Proteomes" id="UP001056535">
    <property type="component" value="Chromosome"/>
</dbReference>
<keyword evidence="1" id="KW-1133">Transmembrane helix</keyword>
<gene>
    <name evidence="2" type="ORF">NF557_00535</name>
</gene>
<dbReference type="EMBL" id="CP099490">
    <property type="protein sequence ID" value="USQ76455.1"/>
    <property type="molecule type" value="Genomic_DNA"/>
</dbReference>
<proteinExistence type="predicted"/>
<keyword evidence="3" id="KW-1185">Reference proteome</keyword>